<dbReference type="PANTHER" id="PTHR43133:SF53">
    <property type="entry name" value="ECF RNA POLYMERASE SIGMA-E FACTOR"/>
    <property type="match status" value="1"/>
</dbReference>
<evidence type="ECO:0000256" key="2">
    <source>
        <dbReference type="ARBA" id="ARBA00023015"/>
    </source>
</evidence>
<evidence type="ECO:0000259" key="6">
    <source>
        <dbReference type="Pfam" id="PF08281"/>
    </source>
</evidence>
<dbReference type="GO" id="GO:0016987">
    <property type="term" value="F:sigma factor activity"/>
    <property type="evidence" value="ECO:0007669"/>
    <property type="project" value="UniProtKB-KW"/>
</dbReference>
<dbReference type="InterPro" id="IPR013249">
    <property type="entry name" value="RNA_pol_sigma70_r4_t2"/>
</dbReference>
<dbReference type="GO" id="GO:0003677">
    <property type="term" value="F:DNA binding"/>
    <property type="evidence" value="ECO:0007669"/>
    <property type="project" value="InterPro"/>
</dbReference>
<reference evidence="7 8" key="1">
    <citation type="submission" date="2018-05" db="EMBL/GenBank/DDBJ databases">
        <title>Genomic Encyclopedia of Type Strains, Phase IV (KMG-IV): sequencing the most valuable type-strain genomes for metagenomic binning, comparative biology and taxonomic classification.</title>
        <authorList>
            <person name="Goeker M."/>
        </authorList>
    </citation>
    <scope>NUCLEOTIDE SEQUENCE [LARGE SCALE GENOMIC DNA]</scope>
    <source>
        <strain evidence="7 8">DSM 25350</strain>
    </source>
</reference>
<dbReference type="SUPFAM" id="SSF88946">
    <property type="entry name" value="Sigma2 domain of RNA polymerase sigma factors"/>
    <property type="match status" value="1"/>
</dbReference>
<comment type="similarity">
    <text evidence="1">Belongs to the sigma-70 factor family. ECF subfamily.</text>
</comment>
<dbReference type="InterPro" id="IPR007627">
    <property type="entry name" value="RNA_pol_sigma70_r2"/>
</dbReference>
<dbReference type="SUPFAM" id="SSF88659">
    <property type="entry name" value="Sigma3 and sigma4 domains of RNA polymerase sigma factors"/>
    <property type="match status" value="1"/>
</dbReference>
<keyword evidence="2" id="KW-0805">Transcription regulation</keyword>
<sequence length="203" mass="23628">MPESIPDDQELIKKLLLKDSRTFQLLMDHWYGSMFYVASSIAGEAIADEIVQETWVSVMRALPKFEGRSSLKSWVMRILANEAKTRRRKESRNVSLDQMDDGWSSDPRFTENGHWQSTSKQWHSDSPDQLMQAIELEDCIKKHIEKLPDNQKSALMLKETEAYTLEQICNILEVSSSNVRVLLHRARDKVLKVIERFEREGKC</sequence>
<evidence type="ECO:0000256" key="1">
    <source>
        <dbReference type="ARBA" id="ARBA00010641"/>
    </source>
</evidence>
<dbReference type="Pfam" id="PF04542">
    <property type="entry name" value="Sigma70_r2"/>
    <property type="match status" value="1"/>
</dbReference>
<dbReference type="CDD" id="cd06171">
    <property type="entry name" value="Sigma70_r4"/>
    <property type="match status" value="1"/>
</dbReference>
<evidence type="ECO:0000313" key="7">
    <source>
        <dbReference type="EMBL" id="PWK53670.1"/>
    </source>
</evidence>
<organism evidence="7 8">
    <name type="scientific">Pleionea mediterranea</name>
    <dbReference type="NCBI Taxonomy" id="523701"/>
    <lineage>
        <taxon>Bacteria</taxon>
        <taxon>Pseudomonadati</taxon>
        <taxon>Pseudomonadota</taxon>
        <taxon>Gammaproteobacteria</taxon>
        <taxon>Oceanospirillales</taxon>
        <taxon>Pleioneaceae</taxon>
        <taxon>Pleionea</taxon>
    </lineage>
</organism>
<evidence type="ECO:0000256" key="3">
    <source>
        <dbReference type="ARBA" id="ARBA00023082"/>
    </source>
</evidence>
<dbReference type="InterPro" id="IPR014284">
    <property type="entry name" value="RNA_pol_sigma-70_dom"/>
</dbReference>
<dbReference type="NCBIfam" id="TIGR02937">
    <property type="entry name" value="sigma70-ECF"/>
    <property type="match status" value="1"/>
</dbReference>
<comment type="caution">
    <text evidence="7">The sequence shown here is derived from an EMBL/GenBank/DDBJ whole genome shotgun (WGS) entry which is preliminary data.</text>
</comment>
<dbReference type="Gene3D" id="1.10.1740.10">
    <property type="match status" value="1"/>
</dbReference>
<protein>
    <submittedName>
        <fullName evidence="7">RNA polymerase sigma-70 factor (ECF subfamily)</fullName>
    </submittedName>
</protein>
<dbReference type="InterPro" id="IPR013324">
    <property type="entry name" value="RNA_pol_sigma_r3/r4-like"/>
</dbReference>
<dbReference type="PANTHER" id="PTHR43133">
    <property type="entry name" value="RNA POLYMERASE ECF-TYPE SIGMA FACTO"/>
    <property type="match status" value="1"/>
</dbReference>
<keyword evidence="8" id="KW-1185">Reference proteome</keyword>
<accession>A0A316G1I8</accession>
<feature type="domain" description="RNA polymerase sigma-70 region 2" evidence="5">
    <location>
        <begin position="28"/>
        <end position="92"/>
    </location>
</feature>
<evidence type="ECO:0000259" key="5">
    <source>
        <dbReference type="Pfam" id="PF04542"/>
    </source>
</evidence>
<gene>
    <name evidence="7" type="ORF">C8D97_10258</name>
</gene>
<keyword evidence="4" id="KW-0804">Transcription</keyword>
<dbReference type="InterPro" id="IPR036388">
    <property type="entry name" value="WH-like_DNA-bd_sf"/>
</dbReference>
<evidence type="ECO:0000256" key="4">
    <source>
        <dbReference type="ARBA" id="ARBA00023163"/>
    </source>
</evidence>
<feature type="domain" description="RNA polymerase sigma factor 70 region 4 type 2" evidence="6">
    <location>
        <begin position="139"/>
        <end position="189"/>
    </location>
</feature>
<dbReference type="RefSeq" id="WP_245411380.1">
    <property type="nucleotide sequence ID" value="NZ_QGGU01000002.1"/>
</dbReference>
<evidence type="ECO:0000313" key="8">
    <source>
        <dbReference type="Proteomes" id="UP000245790"/>
    </source>
</evidence>
<dbReference type="EMBL" id="QGGU01000002">
    <property type="protein sequence ID" value="PWK53670.1"/>
    <property type="molecule type" value="Genomic_DNA"/>
</dbReference>
<dbReference type="InterPro" id="IPR039425">
    <property type="entry name" value="RNA_pol_sigma-70-like"/>
</dbReference>
<dbReference type="Gene3D" id="1.10.10.10">
    <property type="entry name" value="Winged helix-like DNA-binding domain superfamily/Winged helix DNA-binding domain"/>
    <property type="match status" value="1"/>
</dbReference>
<keyword evidence="3" id="KW-0731">Sigma factor</keyword>
<dbReference type="InterPro" id="IPR013325">
    <property type="entry name" value="RNA_pol_sigma_r2"/>
</dbReference>
<proteinExistence type="inferred from homology"/>
<dbReference type="AlphaFoldDB" id="A0A316G1I8"/>
<dbReference type="Pfam" id="PF08281">
    <property type="entry name" value="Sigma70_r4_2"/>
    <property type="match status" value="1"/>
</dbReference>
<dbReference type="GO" id="GO:0006352">
    <property type="term" value="P:DNA-templated transcription initiation"/>
    <property type="evidence" value="ECO:0007669"/>
    <property type="project" value="InterPro"/>
</dbReference>
<name>A0A316G1I8_9GAMM</name>
<dbReference type="Proteomes" id="UP000245790">
    <property type="component" value="Unassembled WGS sequence"/>
</dbReference>